<organism evidence="1 2">
    <name type="scientific">Collichthys lucidus</name>
    <name type="common">Big head croaker</name>
    <name type="synonym">Sciaena lucida</name>
    <dbReference type="NCBI Taxonomy" id="240159"/>
    <lineage>
        <taxon>Eukaryota</taxon>
        <taxon>Metazoa</taxon>
        <taxon>Chordata</taxon>
        <taxon>Craniata</taxon>
        <taxon>Vertebrata</taxon>
        <taxon>Euteleostomi</taxon>
        <taxon>Actinopterygii</taxon>
        <taxon>Neopterygii</taxon>
        <taxon>Teleostei</taxon>
        <taxon>Neoteleostei</taxon>
        <taxon>Acanthomorphata</taxon>
        <taxon>Eupercaria</taxon>
        <taxon>Sciaenidae</taxon>
        <taxon>Collichthys</taxon>
    </lineage>
</organism>
<proteinExistence type="predicted"/>
<protein>
    <submittedName>
        <fullName evidence="1">Transcription factor</fullName>
    </submittedName>
</protein>
<evidence type="ECO:0000313" key="1">
    <source>
        <dbReference type="EMBL" id="TKS67227.1"/>
    </source>
</evidence>
<evidence type="ECO:0000313" key="2">
    <source>
        <dbReference type="Proteomes" id="UP000298787"/>
    </source>
</evidence>
<accession>A0A4U5TZS8</accession>
<dbReference type="CDD" id="cd22541">
    <property type="entry name" value="SP5_N"/>
    <property type="match status" value="1"/>
</dbReference>
<dbReference type="EMBL" id="CM014079">
    <property type="protein sequence ID" value="TKS67227.1"/>
    <property type="molecule type" value="Genomic_DNA"/>
</dbReference>
<sequence>MAAVAVLRNETLQAFLQDRTPNSSPENCKHSPLALLAATCNRIGHHHGSNPSDFLQVPYDPTLGSPSRLFHPWTNEGTPQSSLASNSTFGLSSKPQLSAHIQSSFSSHHELPLTPPADPSYPYDFSPVKMLPCSMQSLQSTCPPTYVPAVSYAAPTPIPPAMPSFVTGPSGLVHQQQRQLSPNPGEDIPWWSLQQGNHVSHSSSLGPHRFQLQRGLVLGHTDFAQYQTQIAALLHTKSPLATAAAVQEVQVSQLSVLHVQRRAWEEETTHLSHTGLRESLRENFSPQSAPEVALWRAAVCVQLAVLWQEFHQVGRAAETPEDSHGGEALCLPGLLQEVHEE</sequence>
<keyword evidence="2" id="KW-1185">Reference proteome</keyword>
<dbReference type="STRING" id="240159.A0A4U5TZS8"/>
<reference evidence="1 2" key="1">
    <citation type="submission" date="2019-01" db="EMBL/GenBank/DDBJ databases">
        <title>Genome Assembly of Collichthys lucidus.</title>
        <authorList>
            <person name="Cai M."/>
            <person name="Xiao S."/>
        </authorList>
    </citation>
    <scope>NUCLEOTIDE SEQUENCE [LARGE SCALE GENOMIC DNA]</scope>
    <source>
        <strain evidence="1">JT15FE1705JMU</strain>
        <tissue evidence="1">Muscle</tissue>
    </source>
</reference>
<dbReference type="AlphaFoldDB" id="A0A4U5TZS8"/>
<dbReference type="Proteomes" id="UP000298787">
    <property type="component" value="Chromosome 2"/>
</dbReference>
<name>A0A4U5TZS8_COLLU</name>
<gene>
    <name evidence="1" type="ORF">D9C73_001450</name>
</gene>